<gene>
    <name evidence="5" type="ORF">HII31_05243</name>
</gene>
<dbReference type="AlphaFoldDB" id="A0A8H6RMD2"/>
<feature type="domain" description="DMAP1-binding" evidence="2">
    <location>
        <begin position="10"/>
        <end position="55"/>
    </location>
</feature>
<dbReference type="Pfam" id="PF06464">
    <property type="entry name" value="DMAP_binding"/>
    <property type="match status" value="1"/>
</dbReference>
<sequence length="586" mass="66019">MADKTEPDLADLPISLQIKLELLNLEYRDGEITQKGYDHGRSKVMARYARFLHREAHRAPKRIVFKLNAPPLFKATVVETADAAMTVRSSVADVNEGILATIKKCLDLSRHPDTPEAEAKAALLLATRRMKQYNVSQAEVLEHATPEEQQNYVGESIVHLTHRDGDPSKIVKKSVWLYPMMYAIELFFDSKASYRTYGENKTKLGIVFCGLANNSVAAAHAFEMVYSLAGEWCRKLKTTNDNCFATKKNSYMMALSKELQKMAQEEIKAEELRAARAAEETLAARIREEKAQRKAELDRLKGLSNHGNPRPVTIEDKDEDGDAEDDGVSPHTDPDSELTRGIDEVMRDTDEEHTTPISPQRVLLFQKMMKRVATSVFRNSSANCITLVATINDELESDPDLGMPFHAETEAVDILNRLIDLEVLENDGNAEVITLTRLGKQKIFGDAHGNTDEAGTTFPSDNDSCTSSDEHGHSDQLEPEDWNDDDDLDFDFDDNQSLVSTSKVDNLISALYTPEPDAPAFSSKNEVVKFREKTKQLIKDFEEKQKHKYPLTKPQTHKMPHIDKDAWSKGKEDAHKIDVRRKTITD</sequence>
<evidence type="ECO:0000259" key="4">
    <source>
        <dbReference type="Pfam" id="PF23771"/>
    </source>
</evidence>
<feature type="compositionally biased region" description="Basic and acidic residues" evidence="1">
    <location>
        <begin position="560"/>
        <end position="586"/>
    </location>
</feature>
<dbReference type="OrthoDB" id="3067443at2759"/>
<feature type="region of interest" description="Disordered" evidence="1">
    <location>
        <begin position="543"/>
        <end position="586"/>
    </location>
</feature>
<dbReference type="InterPro" id="IPR010506">
    <property type="entry name" value="DMAP1-bd"/>
</dbReference>
<evidence type="ECO:0000313" key="5">
    <source>
        <dbReference type="EMBL" id="KAF7193463.1"/>
    </source>
</evidence>
<dbReference type="Pfam" id="PF10979">
    <property type="entry name" value="DUF2786"/>
    <property type="match status" value="1"/>
</dbReference>
<evidence type="ECO:0000256" key="1">
    <source>
        <dbReference type="SAM" id="MobiDB-lite"/>
    </source>
</evidence>
<evidence type="ECO:0000259" key="2">
    <source>
        <dbReference type="Pfam" id="PF06464"/>
    </source>
</evidence>
<organism evidence="5 6">
    <name type="scientific">Pseudocercospora fuligena</name>
    <dbReference type="NCBI Taxonomy" id="685502"/>
    <lineage>
        <taxon>Eukaryota</taxon>
        <taxon>Fungi</taxon>
        <taxon>Dikarya</taxon>
        <taxon>Ascomycota</taxon>
        <taxon>Pezizomycotina</taxon>
        <taxon>Dothideomycetes</taxon>
        <taxon>Dothideomycetidae</taxon>
        <taxon>Mycosphaerellales</taxon>
        <taxon>Mycosphaerellaceae</taxon>
        <taxon>Pseudocercospora</taxon>
    </lineage>
</organism>
<dbReference type="Proteomes" id="UP000660729">
    <property type="component" value="Unassembled WGS sequence"/>
</dbReference>
<comment type="caution">
    <text evidence="5">The sequence shown here is derived from an EMBL/GenBank/DDBJ whole genome shotgun (WGS) entry which is preliminary data.</text>
</comment>
<feature type="region of interest" description="Disordered" evidence="1">
    <location>
        <begin position="450"/>
        <end position="489"/>
    </location>
</feature>
<feature type="domain" description="DUF2786" evidence="3">
    <location>
        <begin position="98"/>
        <end position="137"/>
    </location>
</feature>
<dbReference type="InterPro" id="IPR024498">
    <property type="entry name" value="DUF2786"/>
</dbReference>
<feature type="domain" description="DUF7168" evidence="4">
    <location>
        <begin position="167"/>
        <end position="293"/>
    </location>
</feature>
<dbReference type="InterPro" id="IPR055592">
    <property type="entry name" value="DUF7168"/>
</dbReference>
<dbReference type="Pfam" id="PF23771">
    <property type="entry name" value="DUF7168"/>
    <property type="match status" value="1"/>
</dbReference>
<feature type="compositionally biased region" description="Acidic residues" evidence="1">
    <location>
        <begin position="477"/>
        <end position="489"/>
    </location>
</feature>
<keyword evidence="6" id="KW-1185">Reference proteome</keyword>
<evidence type="ECO:0000313" key="6">
    <source>
        <dbReference type="Proteomes" id="UP000660729"/>
    </source>
</evidence>
<evidence type="ECO:0000259" key="3">
    <source>
        <dbReference type="Pfam" id="PF10979"/>
    </source>
</evidence>
<protein>
    <recommendedName>
        <fullName evidence="7">DUF2786 domain-containing protein</fullName>
    </recommendedName>
</protein>
<feature type="compositionally biased region" description="Basic residues" evidence="1">
    <location>
        <begin position="546"/>
        <end position="559"/>
    </location>
</feature>
<feature type="compositionally biased region" description="Polar residues" evidence="1">
    <location>
        <begin position="453"/>
        <end position="467"/>
    </location>
</feature>
<accession>A0A8H6RMD2</accession>
<feature type="region of interest" description="Disordered" evidence="1">
    <location>
        <begin position="298"/>
        <end position="340"/>
    </location>
</feature>
<name>A0A8H6RMD2_9PEZI</name>
<feature type="compositionally biased region" description="Acidic residues" evidence="1">
    <location>
        <begin position="316"/>
        <end position="327"/>
    </location>
</feature>
<reference evidence="5" key="1">
    <citation type="submission" date="2020-04" db="EMBL/GenBank/DDBJ databases">
        <title>Draft genome resource of the tomato pathogen Pseudocercospora fuligena.</title>
        <authorList>
            <person name="Zaccaron A."/>
        </authorList>
    </citation>
    <scope>NUCLEOTIDE SEQUENCE</scope>
    <source>
        <strain evidence="5">PF001</strain>
    </source>
</reference>
<proteinExistence type="predicted"/>
<evidence type="ECO:0008006" key="7">
    <source>
        <dbReference type="Google" id="ProtNLM"/>
    </source>
</evidence>
<dbReference type="EMBL" id="JABCIY010000085">
    <property type="protein sequence ID" value="KAF7193463.1"/>
    <property type="molecule type" value="Genomic_DNA"/>
</dbReference>